<evidence type="ECO:0000256" key="1">
    <source>
        <dbReference type="ARBA" id="ARBA00001936"/>
    </source>
</evidence>
<dbReference type="CDD" id="cd03426">
    <property type="entry name" value="NUDIX_CoAse_Nudt7"/>
    <property type="match status" value="1"/>
</dbReference>
<evidence type="ECO:0000256" key="2">
    <source>
        <dbReference type="ARBA" id="ARBA00001946"/>
    </source>
</evidence>
<dbReference type="SUPFAM" id="SSF55811">
    <property type="entry name" value="Nudix"/>
    <property type="match status" value="1"/>
</dbReference>
<dbReference type="RefSeq" id="WP_236497646.1">
    <property type="nucleotide sequence ID" value="NZ_CP091244.1"/>
</dbReference>
<dbReference type="Pfam" id="PF00293">
    <property type="entry name" value="NUDIX"/>
    <property type="match status" value="1"/>
</dbReference>
<dbReference type="Proteomes" id="UP001054801">
    <property type="component" value="Chromosome"/>
</dbReference>
<keyword evidence="3" id="KW-0479">Metal-binding</keyword>
<dbReference type="Gene3D" id="3.90.79.10">
    <property type="entry name" value="Nucleoside Triphosphate Pyrophosphohydrolase"/>
    <property type="match status" value="1"/>
</dbReference>
<comment type="cofactor">
    <cofactor evidence="1">
        <name>Mn(2+)</name>
        <dbReference type="ChEBI" id="CHEBI:29035"/>
    </cofactor>
</comment>
<evidence type="ECO:0000256" key="4">
    <source>
        <dbReference type="ARBA" id="ARBA00022801"/>
    </source>
</evidence>
<keyword evidence="4" id="KW-0378">Hydrolase</keyword>
<organism evidence="8 9">
    <name type="scientific">Thiothrix winogradskyi</name>
    <dbReference type="NCBI Taxonomy" id="96472"/>
    <lineage>
        <taxon>Bacteria</taxon>
        <taxon>Pseudomonadati</taxon>
        <taxon>Pseudomonadota</taxon>
        <taxon>Gammaproteobacteria</taxon>
        <taxon>Thiotrichales</taxon>
        <taxon>Thiotrichaceae</taxon>
        <taxon>Thiothrix</taxon>
    </lineage>
</organism>
<dbReference type="InterPro" id="IPR015797">
    <property type="entry name" value="NUDIX_hydrolase-like_dom_sf"/>
</dbReference>
<proteinExistence type="predicted"/>
<sequence length="225" mass="25269">MQKKPALRHWNNLHTACAGIRSAPNAATTMNGIDQLTASDISQRLQQRGATTHDVALDACREAGVLVPFVRMDNAWHLLFIRRPESVRDYHSGQVAFAGGKRDPEDTDLTATALREAHEEIGILPQDVDILGQLNPHHSVSRFLIVPTVARVPWPYELVLSPQEVARAFTIPLTWLAQPQHHQIRYRHLTDVPEPIPIVYFQEYDGEILWGATARITLSLLACLQ</sequence>
<dbReference type="EMBL" id="CP091244">
    <property type="protein sequence ID" value="UJS23483.1"/>
    <property type="molecule type" value="Genomic_DNA"/>
</dbReference>
<evidence type="ECO:0000313" key="9">
    <source>
        <dbReference type="Proteomes" id="UP001054801"/>
    </source>
</evidence>
<evidence type="ECO:0000259" key="7">
    <source>
        <dbReference type="PROSITE" id="PS51462"/>
    </source>
</evidence>
<dbReference type="PANTHER" id="PTHR12992:SF11">
    <property type="entry name" value="MITOCHONDRIAL COENZYME A DIPHOSPHATASE NUDT8"/>
    <property type="match status" value="1"/>
</dbReference>
<gene>
    <name evidence="8" type="ORF">L2Y54_16240</name>
</gene>
<dbReference type="InterPro" id="IPR045121">
    <property type="entry name" value="CoAse"/>
</dbReference>
<keyword evidence="6" id="KW-0464">Manganese</keyword>
<evidence type="ECO:0000313" key="8">
    <source>
        <dbReference type="EMBL" id="UJS23483.1"/>
    </source>
</evidence>
<evidence type="ECO:0000256" key="3">
    <source>
        <dbReference type="ARBA" id="ARBA00022723"/>
    </source>
</evidence>
<evidence type="ECO:0000256" key="6">
    <source>
        <dbReference type="ARBA" id="ARBA00023211"/>
    </source>
</evidence>
<reference evidence="8" key="1">
    <citation type="journal article" date="2022" name="Microorganisms">
        <title>Two New Species of Filamentous Sulfur Bacteria of the Genus Thiothrix, Thiothrix winogradskyi sp. nov. and 'Candidatus Thiothrix sulfatifontis' sp. nov.</title>
        <authorList>
            <person name="Ravin N.V."/>
            <person name="Rossetti S."/>
            <person name="Beletsky A.V."/>
            <person name="Kadnikov V.V."/>
            <person name="Rudenko T.S."/>
            <person name="Smolyakov D.D."/>
            <person name="Moskvitina M.I."/>
            <person name="Gureeva M.V."/>
            <person name="Mardanov A.V."/>
            <person name="Grabovich M.Y."/>
        </authorList>
    </citation>
    <scope>NUCLEOTIDE SEQUENCE</scope>
    <source>
        <strain evidence="8">CT3</strain>
    </source>
</reference>
<name>A0ABY3SXD8_9GAMM</name>
<feature type="domain" description="Nudix hydrolase" evidence="7">
    <location>
        <begin position="60"/>
        <end position="205"/>
    </location>
</feature>
<dbReference type="PANTHER" id="PTHR12992">
    <property type="entry name" value="NUDIX HYDROLASE"/>
    <property type="match status" value="1"/>
</dbReference>
<protein>
    <submittedName>
        <fullName evidence="8">CoA pyrophosphatase</fullName>
    </submittedName>
</protein>
<evidence type="ECO:0000256" key="5">
    <source>
        <dbReference type="ARBA" id="ARBA00022842"/>
    </source>
</evidence>
<dbReference type="InterPro" id="IPR000086">
    <property type="entry name" value="NUDIX_hydrolase_dom"/>
</dbReference>
<comment type="cofactor">
    <cofactor evidence="2">
        <name>Mg(2+)</name>
        <dbReference type="ChEBI" id="CHEBI:18420"/>
    </cofactor>
</comment>
<dbReference type="PROSITE" id="PS51462">
    <property type="entry name" value="NUDIX"/>
    <property type="match status" value="1"/>
</dbReference>
<keyword evidence="5" id="KW-0460">Magnesium</keyword>
<accession>A0ABY3SXD8</accession>
<keyword evidence="9" id="KW-1185">Reference proteome</keyword>